<name>A0A432XP63_9GAMM</name>
<keyword evidence="1" id="KW-0227">DNA damage</keyword>
<dbReference type="CDD" id="cd03468">
    <property type="entry name" value="PolY_like"/>
    <property type="match status" value="1"/>
</dbReference>
<dbReference type="InterPro" id="IPR050356">
    <property type="entry name" value="SulA_CellDiv_inhibitor"/>
</dbReference>
<reference evidence="3" key="1">
    <citation type="journal article" date="2018" name="Front. Microbiol.">
        <title>Genome-Based Analysis Reveals the Taxonomy and Diversity of the Family Idiomarinaceae.</title>
        <authorList>
            <person name="Liu Y."/>
            <person name="Lai Q."/>
            <person name="Shao Z."/>
        </authorList>
    </citation>
    <scope>NUCLEOTIDE SEQUENCE [LARGE SCALE GENOMIC DNA]</scope>
    <source>
        <strain evidence="3">F23</strain>
    </source>
</reference>
<dbReference type="EMBL" id="PIPV01000014">
    <property type="protein sequence ID" value="RUO50515.1"/>
    <property type="molecule type" value="Genomic_DNA"/>
</dbReference>
<proteinExistence type="predicted"/>
<dbReference type="GO" id="GO:0006281">
    <property type="term" value="P:DNA repair"/>
    <property type="evidence" value="ECO:0007669"/>
    <property type="project" value="TreeGrafter"/>
</dbReference>
<comment type="caution">
    <text evidence="2">The sequence shown here is derived from an EMBL/GenBank/DDBJ whole genome shotgun (WGS) entry which is preliminary data.</text>
</comment>
<dbReference type="RefSeq" id="WP_110576201.1">
    <property type="nucleotide sequence ID" value="NZ_PIPV01000014.1"/>
</dbReference>
<protein>
    <submittedName>
        <fullName evidence="2">DNA polymerase DinP</fullName>
    </submittedName>
</protein>
<dbReference type="SUPFAM" id="SSF56672">
    <property type="entry name" value="DNA/RNA polymerases"/>
    <property type="match status" value="1"/>
</dbReference>
<evidence type="ECO:0000313" key="3">
    <source>
        <dbReference type="Proteomes" id="UP000287330"/>
    </source>
</evidence>
<evidence type="ECO:0000313" key="2">
    <source>
        <dbReference type="EMBL" id="RUO50515.1"/>
    </source>
</evidence>
<accession>A0A432XP63</accession>
<gene>
    <name evidence="2" type="ORF">CWE25_12420</name>
</gene>
<organism evidence="2 3">
    <name type="scientific">Idiomarina fontislapidosi</name>
    <dbReference type="NCBI Taxonomy" id="263723"/>
    <lineage>
        <taxon>Bacteria</taxon>
        <taxon>Pseudomonadati</taxon>
        <taxon>Pseudomonadota</taxon>
        <taxon>Gammaproteobacteria</taxon>
        <taxon>Alteromonadales</taxon>
        <taxon>Idiomarinaceae</taxon>
        <taxon>Idiomarina</taxon>
    </lineage>
</organism>
<keyword evidence="3" id="KW-1185">Reference proteome</keyword>
<dbReference type="OrthoDB" id="5298951at2"/>
<dbReference type="Proteomes" id="UP000287330">
    <property type="component" value="Unassembled WGS sequence"/>
</dbReference>
<sequence length="471" mass="54520">MKLWLYLHFPRLLLDNIERLQPHIRRLPVTLVYQEQQKEWLLQCNDTALSLGLERGQSTVLAHTLVTNTVFMPYSEEKESRVLMRLAERLYLSVDKQVLFKPQGIAIQVDSLLKLYQGIHPLITHLKEELGALGMSYQLSLGFSARSAQCLACAGIEQLSTDRCVIEHELGHLPIKQLLLTPKTEKRLVNSGIHQLKQLWSLSAADIGKRFGSGLVDDIQRLKGNESQAFEFFRPRDAFITQLDLVTEIQHWQGMLFPLKRLLQELEQFLYQRQKVVRQLTIELQHRDIEPTTVPLKLAADSWRASEFLNLLQLQMNRHPLNAPVIAIEMRAHELFALTRDSGSLLTKGVAHQQTVTELISRLQARLGEKAVYSPQLSSDPRPLLNEQRVAQMTALPAQQDAPRRPLWLFTDPDVVKIEDWQLLEGPERIQSGWWSSPEMKRDYWLAQDKQQRLGWLYFEDGCWFLQGWFS</sequence>
<dbReference type="PANTHER" id="PTHR35369">
    <property type="entry name" value="BLR3025 PROTEIN-RELATED"/>
    <property type="match status" value="1"/>
</dbReference>
<evidence type="ECO:0000256" key="1">
    <source>
        <dbReference type="ARBA" id="ARBA00022763"/>
    </source>
</evidence>
<dbReference type="AlphaFoldDB" id="A0A432XP63"/>
<dbReference type="InterPro" id="IPR043502">
    <property type="entry name" value="DNA/RNA_pol_sf"/>
</dbReference>
<dbReference type="PANTHER" id="PTHR35369:SF2">
    <property type="entry name" value="BLR3025 PROTEIN"/>
    <property type="match status" value="1"/>
</dbReference>